<sequence length="73" mass="8120">MDHLLRVLWIPGALSLPGLDELHAVLGWIICYVCSGSQEACHFLAWMSSMWSWDGSSSTYALDPKRLVTSRPG</sequence>
<accession>A0AAV7DR04</accession>
<gene>
    <name evidence="1" type="ORF">GDO81_002809</name>
</gene>
<dbReference type="Proteomes" id="UP000824782">
    <property type="component" value="Unassembled WGS sequence"/>
</dbReference>
<reference evidence="1" key="1">
    <citation type="thesis" date="2020" institute="ProQuest LLC" country="789 East Eisenhower Parkway, Ann Arbor, MI, USA">
        <title>Comparative Genomics and Chromosome Evolution.</title>
        <authorList>
            <person name="Mudd A.B."/>
        </authorList>
    </citation>
    <scope>NUCLEOTIDE SEQUENCE</scope>
    <source>
        <strain evidence="1">237g6f4</strain>
        <tissue evidence="1">Blood</tissue>
    </source>
</reference>
<proteinExistence type="predicted"/>
<organism evidence="1 2">
    <name type="scientific">Engystomops pustulosus</name>
    <name type="common">Tungara frog</name>
    <name type="synonym">Physalaemus pustulosus</name>
    <dbReference type="NCBI Taxonomy" id="76066"/>
    <lineage>
        <taxon>Eukaryota</taxon>
        <taxon>Metazoa</taxon>
        <taxon>Chordata</taxon>
        <taxon>Craniata</taxon>
        <taxon>Vertebrata</taxon>
        <taxon>Euteleostomi</taxon>
        <taxon>Amphibia</taxon>
        <taxon>Batrachia</taxon>
        <taxon>Anura</taxon>
        <taxon>Neobatrachia</taxon>
        <taxon>Hyloidea</taxon>
        <taxon>Leptodactylidae</taxon>
        <taxon>Leiuperinae</taxon>
        <taxon>Engystomops</taxon>
    </lineage>
</organism>
<evidence type="ECO:0000313" key="2">
    <source>
        <dbReference type="Proteomes" id="UP000824782"/>
    </source>
</evidence>
<protein>
    <submittedName>
        <fullName evidence="1">Uncharacterized protein</fullName>
    </submittedName>
</protein>
<dbReference type="EMBL" id="WNYA01000001">
    <property type="protein sequence ID" value="KAG8598942.1"/>
    <property type="molecule type" value="Genomic_DNA"/>
</dbReference>
<keyword evidence="2" id="KW-1185">Reference proteome</keyword>
<comment type="caution">
    <text evidence="1">The sequence shown here is derived from an EMBL/GenBank/DDBJ whole genome shotgun (WGS) entry which is preliminary data.</text>
</comment>
<evidence type="ECO:0000313" key="1">
    <source>
        <dbReference type="EMBL" id="KAG8598942.1"/>
    </source>
</evidence>
<name>A0AAV7DR04_ENGPU</name>
<dbReference type="AlphaFoldDB" id="A0AAV7DR04"/>